<evidence type="ECO:0000256" key="7">
    <source>
        <dbReference type="ARBA" id="ARBA00024799"/>
    </source>
</evidence>
<dbReference type="InterPro" id="IPR017958">
    <property type="entry name" value="Gln-tRNA_amidoTrfase_suB_CS"/>
</dbReference>
<dbReference type="NCBIfam" id="NF004014">
    <property type="entry name" value="PRK05477.1-4"/>
    <property type="match status" value="1"/>
</dbReference>
<evidence type="ECO:0000256" key="5">
    <source>
        <dbReference type="ARBA" id="ARBA00022840"/>
    </source>
</evidence>
<comment type="function">
    <text evidence="7 10">Allows the formation of correctly charged Asn-tRNA(Asn) or Gln-tRNA(Gln) through the transamidation of misacylated Asp-tRNA(Asn) or Glu-tRNA(Gln) in organisms which lack either or both of asparaginyl-tRNA or glutaminyl-tRNA synthetases. The reaction takes place in the presence of glutamine and ATP through an activated phospho-Asp-tRNA(Asn) or phospho-Glu-tRNA(Gln).</text>
</comment>
<comment type="similarity">
    <text evidence="1 10">Belongs to the GatB/GatE family. GatB subfamily.</text>
</comment>
<evidence type="ECO:0000256" key="4">
    <source>
        <dbReference type="ARBA" id="ARBA00022741"/>
    </source>
</evidence>
<evidence type="ECO:0000313" key="13">
    <source>
        <dbReference type="Proteomes" id="UP000236151"/>
    </source>
</evidence>
<evidence type="ECO:0000256" key="6">
    <source>
        <dbReference type="ARBA" id="ARBA00022917"/>
    </source>
</evidence>
<dbReference type="InterPro" id="IPR006075">
    <property type="entry name" value="Asn/Gln-tRNA_Trfase_suB/E_cat"/>
</dbReference>
<reference evidence="12 13" key="1">
    <citation type="submission" date="2017-06" db="EMBL/GenBank/DDBJ databases">
        <title>Investigating the central metabolism of Clostridium thermosuccinogenes.</title>
        <authorList>
            <person name="Koendjbiharie J.G."/>
            <person name="van Kranenburg R."/>
        </authorList>
    </citation>
    <scope>NUCLEOTIDE SEQUENCE [LARGE SCALE GENOMIC DNA]</scope>
    <source>
        <strain evidence="12 13">DSM 5806</strain>
    </source>
</reference>
<dbReference type="Gene3D" id="1.10.10.410">
    <property type="match status" value="1"/>
</dbReference>
<evidence type="ECO:0000256" key="3">
    <source>
        <dbReference type="ARBA" id="ARBA00022598"/>
    </source>
</evidence>
<dbReference type="SUPFAM" id="SSF55931">
    <property type="entry name" value="Glutamine synthetase/guanido kinase"/>
    <property type="match status" value="1"/>
</dbReference>
<dbReference type="GO" id="GO:0006412">
    <property type="term" value="P:translation"/>
    <property type="evidence" value="ECO:0007669"/>
    <property type="project" value="UniProtKB-UniRule"/>
</dbReference>
<proteinExistence type="inferred from homology"/>
<dbReference type="Proteomes" id="UP000236151">
    <property type="component" value="Unassembled WGS sequence"/>
</dbReference>
<keyword evidence="4 10" id="KW-0547">Nucleotide-binding</keyword>
<dbReference type="NCBIfam" id="NF004012">
    <property type="entry name" value="PRK05477.1-2"/>
    <property type="match status" value="1"/>
</dbReference>
<dbReference type="HAMAP" id="MF_00121">
    <property type="entry name" value="GatB"/>
    <property type="match status" value="1"/>
</dbReference>
<evidence type="ECO:0000313" key="12">
    <source>
        <dbReference type="EMBL" id="PNT97924.1"/>
    </source>
</evidence>
<keyword evidence="13" id="KW-1185">Reference proteome</keyword>
<evidence type="ECO:0000256" key="1">
    <source>
        <dbReference type="ARBA" id="ARBA00005306"/>
    </source>
</evidence>
<dbReference type="RefSeq" id="WP_103081997.1">
    <property type="nucleotide sequence ID" value="NZ_CP021850.1"/>
</dbReference>
<dbReference type="KEGG" id="cthd:CDO33_00495"/>
<dbReference type="PROSITE" id="PS01234">
    <property type="entry name" value="GATB"/>
    <property type="match status" value="1"/>
</dbReference>
<dbReference type="InterPro" id="IPR018027">
    <property type="entry name" value="Asn/Gln_amidotransferase"/>
</dbReference>
<dbReference type="GO" id="GO:0050567">
    <property type="term" value="F:glutaminyl-tRNA synthase (glutamine-hydrolyzing) activity"/>
    <property type="evidence" value="ECO:0007669"/>
    <property type="project" value="UniProtKB-UniRule"/>
</dbReference>
<dbReference type="InterPro" id="IPR003789">
    <property type="entry name" value="Asn/Gln_tRNA_amidoTrase-B-like"/>
</dbReference>
<dbReference type="GO" id="GO:0005524">
    <property type="term" value="F:ATP binding"/>
    <property type="evidence" value="ECO:0007669"/>
    <property type="project" value="UniProtKB-KW"/>
</dbReference>
<dbReference type="EMBL" id="NIOJ01000032">
    <property type="protein sequence ID" value="PNT97924.1"/>
    <property type="molecule type" value="Genomic_DNA"/>
</dbReference>
<dbReference type="InterPro" id="IPR004413">
    <property type="entry name" value="GatB"/>
</dbReference>
<dbReference type="GO" id="GO:0050566">
    <property type="term" value="F:asparaginyl-tRNA synthase (glutamine-hydrolyzing) activity"/>
    <property type="evidence" value="ECO:0007669"/>
    <property type="project" value="RHEA"/>
</dbReference>
<accession>A0A2K2FBS7</accession>
<evidence type="ECO:0000256" key="10">
    <source>
        <dbReference type="HAMAP-Rule" id="MF_00121"/>
    </source>
</evidence>
<dbReference type="SMART" id="SM00845">
    <property type="entry name" value="GatB_Yqey"/>
    <property type="match status" value="1"/>
</dbReference>
<protein>
    <recommendedName>
        <fullName evidence="10">Aspartyl/glutamyl-tRNA(Asn/Gln) amidotransferase subunit B</fullName>
        <shortName evidence="10">Asp/Glu-ADT subunit B</shortName>
        <ecNumber evidence="10">6.3.5.-</ecNumber>
    </recommendedName>
</protein>
<keyword evidence="6 10" id="KW-0648">Protein biosynthesis</keyword>
<dbReference type="AlphaFoldDB" id="A0A2K2FBS7"/>
<feature type="domain" description="Asn/Gln amidotransferase" evidence="11">
    <location>
        <begin position="323"/>
        <end position="470"/>
    </location>
</feature>
<evidence type="ECO:0000256" key="8">
    <source>
        <dbReference type="ARBA" id="ARBA00047380"/>
    </source>
</evidence>
<dbReference type="InterPro" id="IPR017959">
    <property type="entry name" value="Asn/Gln-tRNA_amidoTrfase_suB/E"/>
</dbReference>
<comment type="catalytic activity">
    <reaction evidence="9 10">
        <text>L-glutamyl-tRNA(Gln) + L-glutamine + ATP + H2O = L-glutaminyl-tRNA(Gln) + L-glutamate + ADP + phosphate + H(+)</text>
        <dbReference type="Rhea" id="RHEA:17521"/>
        <dbReference type="Rhea" id="RHEA-COMP:9681"/>
        <dbReference type="Rhea" id="RHEA-COMP:9684"/>
        <dbReference type="ChEBI" id="CHEBI:15377"/>
        <dbReference type="ChEBI" id="CHEBI:15378"/>
        <dbReference type="ChEBI" id="CHEBI:29985"/>
        <dbReference type="ChEBI" id="CHEBI:30616"/>
        <dbReference type="ChEBI" id="CHEBI:43474"/>
        <dbReference type="ChEBI" id="CHEBI:58359"/>
        <dbReference type="ChEBI" id="CHEBI:78520"/>
        <dbReference type="ChEBI" id="CHEBI:78521"/>
        <dbReference type="ChEBI" id="CHEBI:456216"/>
    </reaction>
</comment>
<sequence length="473" mass="52567">MRYIPVIGLEIHAELSTSSKVFCTCSAQFGGEQNTRCCPRCAGLPGTLPVLNKKAVEYAVKAGLSLDCAINMYNSFDRKNYFYPDLPKAYQITQFDKPVCINGGVDIGGKIIRINRIHLEEDAGKLIHDDFEGISLADFNRCGVPLIEIVTEPDISSAEEARAFVEAVSLRLRYAGVCDCKMEEGSLRVDVNISIMPEGSAQLGTRAEIKNLNSLKSIVRAIEYEISRQSEILDSGGKVVQETRRFNDNRGTTNALRSKEEAHDYRYFPEPDIPAVIFTEEDIKNIKASLPKMPQKRFEEYTKDFGLSEDDARLIISDKALSDFYDNAVAEYPNYKGIANFILVELLHQLNKNEASIDSLAFSPSEIAQLVRLSDESKISKNAAKDILRIMFEKGGKPEVIAKENGFLMDTNVDAVIAAIKEVMDQNQKAVDEYKAGSEKVFGFLMGQVTRKLGKGSNPKIIREELTKALKGG</sequence>
<dbReference type="InterPro" id="IPR014746">
    <property type="entry name" value="Gln_synth/guanido_kin_cat_dom"/>
</dbReference>
<evidence type="ECO:0000256" key="9">
    <source>
        <dbReference type="ARBA" id="ARBA00047913"/>
    </source>
</evidence>
<evidence type="ECO:0000259" key="11">
    <source>
        <dbReference type="SMART" id="SM00845"/>
    </source>
</evidence>
<organism evidence="12 13">
    <name type="scientific">Clostridium thermosuccinogenes</name>
    <dbReference type="NCBI Taxonomy" id="84032"/>
    <lineage>
        <taxon>Bacteria</taxon>
        <taxon>Bacillati</taxon>
        <taxon>Bacillota</taxon>
        <taxon>Clostridia</taxon>
        <taxon>Eubacteriales</taxon>
        <taxon>Clostridiaceae</taxon>
        <taxon>Clostridium</taxon>
    </lineage>
</organism>
<evidence type="ECO:0000256" key="2">
    <source>
        <dbReference type="ARBA" id="ARBA00011123"/>
    </source>
</evidence>
<gene>
    <name evidence="10" type="primary">gatB</name>
    <name evidence="12" type="ORF">CDQ84_12105</name>
</gene>
<dbReference type="NCBIfam" id="TIGR00133">
    <property type="entry name" value="gatB"/>
    <property type="match status" value="1"/>
</dbReference>
<comment type="subunit">
    <text evidence="2 10">Heterotrimer of A, B and C subunits.</text>
</comment>
<name>A0A2K2FBS7_9CLOT</name>
<keyword evidence="3 10" id="KW-0436">Ligase</keyword>
<dbReference type="PANTHER" id="PTHR11659">
    <property type="entry name" value="GLUTAMYL-TRNA GLN AMIDOTRANSFERASE SUBUNIT B MITOCHONDRIAL AND PROKARYOTIC PET112-RELATED"/>
    <property type="match status" value="1"/>
</dbReference>
<keyword evidence="12" id="KW-0808">Transferase</keyword>
<dbReference type="Pfam" id="PF02637">
    <property type="entry name" value="GatB_Yqey"/>
    <property type="match status" value="1"/>
</dbReference>
<dbReference type="SUPFAM" id="SSF89095">
    <property type="entry name" value="GatB/YqeY motif"/>
    <property type="match status" value="1"/>
</dbReference>
<comment type="caution">
    <text evidence="12">The sequence shown here is derived from an EMBL/GenBank/DDBJ whole genome shotgun (WGS) entry which is preliminary data.</text>
</comment>
<dbReference type="EC" id="6.3.5.-" evidence="10"/>
<dbReference type="OrthoDB" id="9804078at2"/>
<dbReference type="GO" id="GO:0016740">
    <property type="term" value="F:transferase activity"/>
    <property type="evidence" value="ECO:0007669"/>
    <property type="project" value="UniProtKB-KW"/>
</dbReference>
<dbReference type="InterPro" id="IPR023168">
    <property type="entry name" value="GatB_Yqey_C_2"/>
</dbReference>
<comment type="catalytic activity">
    <reaction evidence="8 10">
        <text>L-aspartyl-tRNA(Asn) + L-glutamine + ATP + H2O = L-asparaginyl-tRNA(Asn) + L-glutamate + ADP + phosphate + 2 H(+)</text>
        <dbReference type="Rhea" id="RHEA:14513"/>
        <dbReference type="Rhea" id="RHEA-COMP:9674"/>
        <dbReference type="Rhea" id="RHEA-COMP:9677"/>
        <dbReference type="ChEBI" id="CHEBI:15377"/>
        <dbReference type="ChEBI" id="CHEBI:15378"/>
        <dbReference type="ChEBI" id="CHEBI:29985"/>
        <dbReference type="ChEBI" id="CHEBI:30616"/>
        <dbReference type="ChEBI" id="CHEBI:43474"/>
        <dbReference type="ChEBI" id="CHEBI:58359"/>
        <dbReference type="ChEBI" id="CHEBI:78515"/>
        <dbReference type="ChEBI" id="CHEBI:78516"/>
        <dbReference type="ChEBI" id="CHEBI:456216"/>
    </reaction>
</comment>
<dbReference type="Pfam" id="PF02934">
    <property type="entry name" value="GatB_N"/>
    <property type="match status" value="1"/>
</dbReference>
<keyword evidence="5 10" id="KW-0067">ATP-binding</keyword>